<proteinExistence type="predicted"/>
<evidence type="ECO:0000313" key="3">
    <source>
        <dbReference type="Proteomes" id="UP000195221"/>
    </source>
</evidence>
<evidence type="ECO:0000313" key="2">
    <source>
        <dbReference type="EMBL" id="OTP77094.1"/>
    </source>
</evidence>
<dbReference type="Proteomes" id="UP000195221">
    <property type="component" value="Unassembled WGS sequence"/>
</dbReference>
<organism evidence="2 3">
    <name type="scientific">Caballeronia sordidicola</name>
    <name type="common">Burkholderia sordidicola</name>
    <dbReference type="NCBI Taxonomy" id="196367"/>
    <lineage>
        <taxon>Bacteria</taxon>
        <taxon>Pseudomonadati</taxon>
        <taxon>Pseudomonadota</taxon>
        <taxon>Betaproteobacteria</taxon>
        <taxon>Burkholderiales</taxon>
        <taxon>Burkholderiaceae</taxon>
        <taxon>Caballeronia</taxon>
    </lineage>
</organism>
<dbReference type="AlphaFoldDB" id="A0A242N138"/>
<dbReference type="EMBL" id="NBTZ01000033">
    <property type="protein sequence ID" value="OTP77094.1"/>
    <property type="molecule type" value="Genomic_DNA"/>
</dbReference>
<gene>
    <name evidence="2" type="ORF">PAMC26577_09010</name>
</gene>
<evidence type="ECO:0000256" key="1">
    <source>
        <dbReference type="SAM" id="MobiDB-lite"/>
    </source>
</evidence>
<protein>
    <submittedName>
        <fullName evidence="2">Uncharacterized protein</fullName>
    </submittedName>
</protein>
<sequence length="37" mass="3715">MTGGAPDVEPSVQAPPFDTGDELDAGQPPDLTDTTAT</sequence>
<feature type="region of interest" description="Disordered" evidence="1">
    <location>
        <begin position="1"/>
        <end position="37"/>
    </location>
</feature>
<name>A0A242N138_CABSO</name>
<comment type="caution">
    <text evidence="2">The sequence shown here is derived from an EMBL/GenBank/DDBJ whole genome shotgun (WGS) entry which is preliminary data.</text>
</comment>
<accession>A0A242N138</accession>
<reference evidence="2 3" key="1">
    <citation type="submission" date="2017-03" db="EMBL/GenBank/DDBJ databases">
        <title>Genome analysis of strain PAMC 26577.</title>
        <authorList>
            <person name="Oh H.-M."/>
            <person name="Yang J.-A."/>
        </authorList>
    </citation>
    <scope>NUCLEOTIDE SEQUENCE [LARGE SCALE GENOMIC DNA]</scope>
    <source>
        <strain evidence="2 3">PAMC 26577</strain>
    </source>
</reference>